<dbReference type="Proteomes" id="UP000184363">
    <property type="component" value="Unassembled WGS sequence"/>
</dbReference>
<accession>A0A1M6RWY6</accession>
<dbReference type="AlphaFoldDB" id="A0A1M6RWY6"/>
<dbReference type="EMBL" id="FRAP01000005">
    <property type="protein sequence ID" value="SHK36973.1"/>
    <property type="molecule type" value="Genomic_DNA"/>
</dbReference>
<proteinExistence type="predicted"/>
<evidence type="ECO:0000313" key="1">
    <source>
        <dbReference type="EMBL" id="SHK36973.1"/>
    </source>
</evidence>
<keyword evidence="2" id="KW-1185">Reference proteome</keyword>
<protein>
    <submittedName>
        <fullName evidence="1">Uncharacterized protein</fullName>
    </submittedName>
</protein>
<reference evidence="1 2" key="1">
    <citation type="submission" date="2016-11" db="EMBL/GenBank/DDBJ databases">
        <authorList>
            <person name="Jaros S."/>
            <person name="Januszkiewicz K."/>
            <person name="Wedrychowicz H."/>
        </authorList>
    </citation>
    <scope>NUCLEOTIDE SEQUENCE [LARGE SCALE GENOMIC DNA]</scope>
    <source>
        <strain evidence="1 2">DSM 43832</strain>
    </source>
</reference>
<gene>
    <name evidence="1" type="ORF">SAMN05443637_105202</name>
</gene>
<name>A0A1M6RWY6_PSETH</name>
<evidence type="ECO:0000313" key="2">
    <source>
        <dbReference type="Proteomes" id="UP000184363"/>
    </source>
</evidence>
<organism evidence="1 2">
    <name type="scientific">Pseudonocardia thermophila</name>
    <dbReference type="NCBI Taxonomy" id="1848"/>
    <lineage>
        <taxon>Bacteria</taxon>
        <taxon>Bacillati</taxon>
        <taxon>Actinomycetota</taxon>
        <taxon>Actinomycetes</taxon>
        <taxon>Pseudonocardiales</taxon>
        <taxon>Pseudonocardiaceae</taxon>
        <taxon>Pseudonocardia</taxon>
    </lineage>
</organism>
<dbReference type="RefSeq" id="WP_268794450.1">
    <property type="nucleotide sequence ID" value="NZ_CALGVN010000051.1"/>
</dbReference>
<sequence>MIVASTGSFASVETVEVIDPDRMVEVLRTAGRTAAAFPKPGS</sequence>